<keyword evidence="1" id="KW-0472">Membrane</keyword>
<dbReference type="Proteomes" id="UP000324222">
    <property type="component" value="Unassembled WGS sequence"/>
</dbReference>
<comment type="caution">
    <text evidence="2">The sequence shown here is derived from an EMBL/GenBank/DDBJ whole genome shotgun (WGS) entry which is preliminary data.</text>
</comment>
<evidence type="ECO:0000313" key="3">
    <source>
        <dbReference type="Proteomes" id="UP000324222"/>
    </source>
</evidence>
<accession>A0A5B7DVF2</accession>
<dbReference type="EMBL" id="VSRR010001393">
    <property type="protein sequence ID" value="MPC24946.1"/>
    <property type="molecule type" value="Genomic_DNA"/>
</dbReference>
<sequence>MYSSNTFHVALFSLWIKGALKILLPTAFLAVRSIFFYRCSIGAGGRGTGKGSQVHPLYSGQLIEAQREGKDGSSLGWLASANMLGAIALLTTARDGGQ</sequence>
<reference evidence="2 3" key="1">
    <citation type="submission" date="2019-05" db="EMBL/GenBank/DDBJ databases">
        <title>Another draft genome of Portunus trituberculatus and its Hox gene families provides insights of decapod evolution.</title>
        <authorList>
            <person name="Jeong J.-H."/>
            <person name="Song I."/>
            <person name="Kim S."/>
            <person name="Choi T."/>
            <person name="Kim D."/>
            <person name="Ryu S."/>
            <person name="Kim W."/>
        </authorList>
    </citation>
    <scope>NUCLEOTIDE SEQUENCE [LARGE SCALE GENOMIC DNA]</scope>
    <source>
        <tissue evidence="2">Muscle</tissue>
    </source>
</reference>
<evidence type="ECO:0000256" key="1">
    <source>
        <dbReference type="SAM" id="Phobius"/>
    </source>
</evidence>
<dbReference type="AlphaFoldDB" id="A0A5B7DVF2"/>
<proteinExistence type="predicted"/>
<gene>
    <name evidence="2" type="ORF">E2C01_018040</name>
</gene>
<keyword evidence="1" id="KW-1133">Transmembrane helix</keyword>
<feature type="transmembrane region" description="Helical" evidence="1">
    <location>
        <begin position="12"/>
        <end position="31"/>
    </location>
</feature>
<organism evidence="2 3">
    <name type="scientific">Portunus trituberculatus</name>
    <name type="common">Swimming crab</name>
    <name type="synonym">Neptunus trituberculatus</name>
    <dbReference type="NCBI Taxonomy" id="210409"/>
    <lineage>
        <taxon>Eukaryota</taxon>
        <taxon>Metazoa</taxon>
        <taxon>Ecdysozoa</taxon>
        <taxon>Arthropoda</taxon>
        <taxon>Crustacea</taxon>
        <taxon>Multicrustacea</taxon>
        <taxon>Malacostraca</taxon>
        <taxon>Eumalacostraca</taxon>
        <taxon>Eucarida</taxon>
        <taxon>Decapoda</taxon>
        <taxon>Pleocyemata</taxon>
        <taxon>Brachyura</taxon>
        <taxon>Eubrachyura</taxon>
        <taxon>Portunoidea</taxon>
        <taxon>Portunidae</taxon>
        <taxon>Portuninae</taxon>
        <taxon>Portunus</taxon>
    </lineage>
</organism>
<keyword evidence="1" id="KW-0812">Transmembrane</keyword>
<keyword evidence="3" id="KW-1185">Reference proteome</keyword>
<protein>
    <submittedName>
        <fullName evidence="2">Uncharacterized protein</fullName>
    </submittedName>
</protein>
<name>A0A5B7DVF2_PORTR</name>
<evidence type="ECO:0000313" key="2">
    <source>
        <dbReference type="EMBL" id="MPC24946.1"/>
    </source>
</evidence>